<comment type="caution">
    <text evidence="3">The sequence shown here is derived from an EMBL/GenBank/DDBJ whole genome shotgun (WGS) entry which is preliminary data.</text>
</comment>
<dbReference type="AlphaFoldDB" id="A0A9P1G751"/>
<evidence type="ECO:0000259" key="2">
    <source>
        <dbReference type="PROSITE" id="PS50103"/>
    </source>
</evidence>
<feature type="zinc finger region" description="C3H1-type" evidence="1">
    <location>
        <begin position="74"/>
        <end position="101"/>
    </location>
</feature>
<feature type="domain" description="C3H1-type" evidence="2">
    <location>
        <begin position="74"/>
        <end position="101"/>
    </location>
</feature>
<keyword evidence="1" id="KW-0863">Zinc-finger</keyword>
<dbReference type="EMBL" id="CAMXCT010002753">
    <property type="protein sequence ID" value="CAI4000220.1"/>
    <property type="molecule type" value="Genomic_DNA"/>
</dbReference>
<reference evidence="4" key="2">
    <citation type="submission" date="2024-04" db="EMBL/GenBank/DDBJ databases">
        <authorList>
            <person name="Chen Y."/>
            <person name="Shah S."/>
            <person name="Dougan E. K."/>
            <person name="Thang M."/>
            <person name="Chan C."/>
        </authorList>
    </citation>
    <scope>NUCLEOTIDE SEQUENCE [LARGE SCALE GENOMIC DNA]</scope>
</reference>
<keyword evidence="1" id="KW-0862">Zinc</keyword>
<dbReference type="PROSITE" id="PS50103">
    <property type="entry name" value="ZF_C3H1"/>
    <property type="match status" value="1"/>
</dbReference>
<accession>A0A9P1G751</accession>
<sequence>MSSLECRKTFLEVVPSSNWMPAAKRTQSLPVGDLLQEDEADTTADRILRRVSCSFQWQPDWPEGISRGSYGHPSLCRAPCVYAFYGTCMKGPRCNFCHLEHRSPKRKLTRQERQALYQMPESLVLLTFQSHLDKHVTKLQLQQPLRLVLAVVAQRVKLLRPQRPAGFEFRMAIDQIWNLRSFSLGRLVECILQCPQVDASFKQVVKSLFDSVRKGMNKLAVSQNVQPDPYPAGDPDRTDPHVWITAGRSIPEF</sequence>
<evidence type="ECO:0000313" key="3">
    <source>
        <dbReference type="EMBL" id="CAI4000220.1"/>
    </source>
</evidence>
<dbReference type="GO" id="GO:0008270">
    <property type="term" value="F:zinc ion binding"/>
    <property type="evidence" value="ECO:0007669"/>
    <property type="project" value="UniProtKB-KW"/>
</dbReference>
<keyword evidence="1" id="KW-0479">Metal-binding</keyword>
<dbReference type="EMBL" id="CAMXCT030002753">
    <property type="protein sequence ID" value="CAL4787532.1"/>
    <property type="molecule type" value="Genomic_DNA"/>
</dbReference>
<gene>
    <name evidence="3" type="ORF">C1SCF055_LOCUS26354</name>
</gene>
<name>A0A9P1G751_9DINO</name>
<keyword evidence="6" id="KW-1185">Reference proteome</keyword>
<dbReference type="InterPro" id="IPR000571">
    <property type="entry name" value="Znf_CCCH"/>
</dbReference>
<proteinExistence type="predicted"/>
<evidence type="ECO:0000313" key="4">
    <source>
        <dbReference type="EMBL" id="CAL1153595.1"/>
    </source>
</evidence>
<dbReference type="Proteomes" id="UP001152797">
    <property type="component" value="Unassembled WGS sequence"/>
</dbReference>
<dbReference type="EMBL" id="CAMXCT020002753">
    <property type="protein sequence ID" value="CAL1153595.1"/>
    <property type="molecule type" value="Genomic_DNA"/>
</dbReference>
<protein>
    <submittedName>
        <fullName evidence="5">C3H1-type domain-containing protein</fullName>
    </submittedName>
</protein>
<evidence type="ECO:0000313" key="6">
    <source>
        <dbReference type="Proteomes" id="UP001152797"/>
    </source>
</evidence>
<evidence type="ECO:0000256" key="1">
    <source>
        <dbReference type="PROSITE-ProRule" id="PRU00723"/>
    </source>
</evidence>
<organism evidence="3">
    <name type="scientific">Cladocopium goreaui</name>
    <dbReference type="NCBI Taxonomy" id="2562237"/>
    <lineage>
        <taxon>Eukaryota</taxon>
        <taxon>Sar</taxon>
        <taxon>Alveolata</taxon>
        <taxon>Dinophyceae</taxon>
        <taxon>Suessiales</taxon>
        <taxon>Symbiodiniaceae</taxon>
        <taxon>Cladocopium</taxon>
    </lineage>
</organism>
<evidence type="ECO:0000313" key="5">
    <source>
        <dbReference type="EMBL" id="CAL4787532.1"/>
    </source>
</evidence>
<reference evidence="3" key="1">
    <citation type="submission" date="2022-10" db="EMBL/GenBank/DDBJ databases">
        <authorList>
            <person name="Chen Y."/>
            <person name="Dougan E. K."/>
            <person name="Chan C."/>
            <person name="Rhodes N."/>
            <person name="Thang M."/>
        </authorList>
    </citation>
    <scope>NUCLEOTIDE SEQUENCE</scope>
</reference>